<feature type="signal peptide" evidence="1">
    <location>
        <begin position="1"/>
        <end position="25"/>
    </location>
</feature>
<dbReference type="OrthoDB" id="4567904at2"/>
<accession>A0A4R4ZBR5</accession>
<comment type="caution">
    <text evidence="2">The sequence shown here is derived from an EMBL/GenBank/DDBJ whole genome shotgun (WGS) entry which is preliminary data.</text>
</comment>
<feature type="chain" id="PRO_5020255583" description="Secreted protein" evidence="1">
    <location>
        <begin position="26"/>
        <end position="96"/>
    </location>
</feature>
<proteinExistence type="predicted"/>
<sequence length="96" mass="10195">MRRISMILCPLAAAAVLAVPQAAQAAEGVLIINEESFVDPSGCYPISGDPLYITNRTDTPVYVHYGENCTGAIVTVVGAGESQASQHEEGKSFRIR</sequence>
<protein>
    <recommendedName>
        <fullName evidence="4">Secreted protein</fullName>
    </recommendedName>
</protein>
<gene>
    <name evidence="2" type="ORF">E1286_03600</name>
</gene>
<dbReference type="RefSeq" id="WP_132608830.1">
    <property type="nucleotide sequence ID" value="NZ_JBITLL010000008.1"/>
</dbReference>
<name>A0A4R4ZBR5_9ACTN</name>
<dbReference type="EMBL" id="SMKQ01000005">
    <property type="protein sequence ID" value="TDD55838.1"/>
    <property type="molecule type" value="Genomic_DNA"/>
</dbReference>
<evidence type="ECO:0008006" key="4">
    <source>
        <dbReference type="Google" id="ProtNLM"/>
    </source>
</evidence>
<evidence type="ECO:0000313" key="3">
    <source>
        <dbReference type="Proteomes" id="UP000295302"/>
    </source>
</evidence>
<organism evidence="2 3">
    <name type="scientific">Nonomuraea terrae</name>
    <dbReference type="NCBI Taxonomy" id="2530383"/>
    <lineage>
        <taxon>Bacteria</taxon>
        <taxon>Bacillati</taxon>
        <taxon>Actinomycetota</taxon>
        <taxon>Actinomycetes</taxon>
        <taxon>Streptosporangiales</taxon>
        <taxon>Streptosporangiaceae</taxon>
        <taxon>Nonomuraea</taxon>
    </lineage>
</organism>
<dbReference type="AlphaFoldDB" id="A0A4R4ZBR5"/>
<evidence type="ECO:0000313" key="2">
    <source>
        <dbReference type="EMBL" id="TDD55838.1"/>
    </source>
</evidence>
<keyword evidence="1" id="KW-0732">Signal</keyword>
<keyword evidence="3" id="KW-1185">Reference proteome</keyword>
<reference evidence="2 3" key="1">
    <citation type="submission" date="2019-03" db="EMBL/GenBank/DDBJ databases">
        <title>Draft genome sequences of novel Actinobacteria.</title>
        <authorList>
            <person name="Sahin N."/>
            <person name="Ay H."/>
            <person name="Saygin H."/>
        </authorList>
    </citation>
    <scope>NUCLEOTIDE SEQUENCE [LARGE SCALE GENOMIC DNA]</scope>
    <source>
        <strain evidence="2 3">CH32</strain>
    </source>
</reference>
<evidence type="ECO:0000256" key="1">
    <source>
        <dbReference type="SAM" id="SignalP"/>
    </source>
</evidence>
<dbReference type="Proteomes" id="UP000295302">
    <property type="component" value="Unassembled WGS sequence"/>
</dbReference>